<feature type="compositionally biased region" description="Basic and acidic residues" evidence="1">
    <location>
        <begin position="29"/>
        <end position="42"/>
    </location>
</feature>
<feature type="compositionally biased region" description="Polar residues" evidence="1">
    <location>
        <begin position="1"/>
        <end position="25"/>
    </location>
</feature>
<keyword evidence="3" id="KW-1185">Reference proteome</keyword>
<gene>
    <name evidence="2" type="ORF">SPHA_41045</name>
</gene>
<evidence type="ECO:0000313" key="2">
    <source>
        <dbReference type="EMBL" id="CAE1278093.1"/>
    </source>
</evidence>
<proteinExistence type="predicted"/>
<evidence type="ECO:0000256" key="1">
    <source>
        <dbReference type="SAM" id="MobiDB-lite"/>
    </source>
</evidence>
<comment type="caution">
    <text evidence="2">The sequence shown here is derived from an EMBL/GenBank/DDBJ whole genome shotgun (WGS) entry which is preliminary data.</text>
</comment>
<feature type="region of interest" description="Disordered" evidence="1">
    <location>
        <begin position="184"/>
        <end position="235"/>
    </location>
</feature>
<feature type="region of interest" description="Disordered" evidence="1">
    <location>
        <begin position="85"/>
        <end position="137"/>
    </location>
</feature>
<dbReference type="AlphaFoldDB" id="A0A812CST4"/>
<feature type="compositionally biased region" description="Low complexity" evidence="1">
    <location>
        <begin position="211"/>
        <end position="221"/>
    </location>
</feature>
<sequence>MAPTRRTSARQQLKTPNSVNVTHAEQATADEHIITPVTDDHIASTSNSALHSSAFRGDDQSGSPAKGKREQDSIECASLGEKRLESTSTSALHSSECRGDDRPGSFVKRAKIPWRGNLSRRSKRASAAKRKREEETELEASLRLSRQSQRRQYVLSHETLGWRNYHLYCKSVYTYSLKSKRKLPKRLQDNKKAASSQALLRSPQSPHRKATSNAADAAATSIRRSQETTAEKTARHAADAAAASVARASESSAYKAATRCNFNFRCYSCRRTY</sequence>
<reference evidence="2" key="1">
    <citation type="submission" date="2021-01" db="EMBL/GenBank/DDBJ databases">
        <authorList>
            <person name="Li R."/>
            <person name="Bekaert M."/>
        </authorList>
    </citation>
    <scope>NUCLEOTIDE SEQUENCE</scope>
    <source>
        <strain evidence="2">Farmed</strain>
    </source>
</reference>
<name>A0A812CST4_ACAPH</name>
<accession>A0A812CST4</accession>
<feature type="compositionally biased region" description="Basic and acidic residues" evidence="1">
    <location>
        <begin position="224"/>
        <end position="235"/>
    </location>
</feature>
<feature type="compositionally biased region" description="Basic residues" evidence="1">
    <location>
        <begin position="108"/>
        <end position="130"/>
    </location>
</feature>
<organism evidence="2 3">
    <name type="scientific">Acanthosepion pharaonis</name>
    <name type="common">Pharaoh cuttlefish</name>
    <name type="synonym">Sepia pharaonis</name>
    <dbReference type="NCBI Taxonomy" id="158019"/>
    <lineage>
        <taxon>Eukaryota</taxon>
        <taxon>Metazoa</taxon>
        <taxon>Spiralia</taxon>
        <taxon>Lophotrochozoa</taxon>
        <taxon>Mollusca</taxon>
        <taxon>Cephalopoda</taxon>
        <taxon>Coleoidea</taxon>
        <taxon>Decapodiformes</taxon>
        <taxon>Sepiida</taxon>
        <taxon>Sepiina</taxon>
        <taxon>Sepiidae</taxon>
        <taxon>Acanthosepion</taxon>
    </lineage>
</organism>
<dbReference type="EMBL" id="CAHIKZ030001960">
    <property type="protein sequence ID" value="CAE1278093.1"/>
    <property type="molecule type" value="Genomic_DNA"/>
</dbReference>
<feature type="compositionally biased region" description="Polar residues" evidence="1">
    <location>
        <begin position="193"/>
        <end position="205"/>
    </location>
</feature>
<dbReference type="Proteomes" id="UP000597762">
    <property type="component" value="Unassembled WGS sequence"/>
</dbReference>
<feature type="region of interest" description="Disordered" evidence="1">
    <location>
        <begin position="1"/>
        <end position="72"/>
    </location>
</feature>
<evidence type="ECO:0000313" key="3">
    <source>
        <dbReference type="Proteomes" id="UP000597762"/>
    </source>
</evidence>
<protein>
    <submittedName>
        <fullName evidence="2">Uncharacterized protein</fullName>
    </submittedName>
</protein>